<dbReference type="Proteomes" id="UP000036270">
    <property type="component" value="Unassembled WGS sequence"/>
</dbReference>
<dbReference type="SUPFAM" id="SSF53850">
    <property type="entry name" value="Periplasmic binding protein-like II"/>
    <property type="match status" value="1"/>
</dbReference>
<dbReference type="Pfam" id="PF00126">
    <property type="entry name" value="HTH_1"/>
    <property type="match status" value="1"/>
</dbReference>
<evidence type="ECO:0000256" key="2">
    <source>
        <dbReference type="ARBA" id="ARBA00023015"/>
    </source>
</evidence>
<keyword evidence="7" id="KW-1185">Reference proteome</keyword>
<reference evidence="6 7" key="1">
    <citation type="submission" date="2014-12" db="EMBL/GenBank/DDBJ databases">
        <title>Reclassification of Actinobacillus muris as Muribacter muris.</title>
        <authorList>
            <person name="Christensen H."/>
            <person name="Nicklas W."/>
            <person name="Bisgaard M."/>
        </authorList>
    </citation>
    <scope>NUCLEOTIDE SEQUENCE [LARGE SCALE GENOMIC DNA]</scope>
    <source>
        <strain evidence="6 7">Ackerman80-443D</strain>
    </source>
</reference>
<name>A0A0J5P6G5_9PAST</name>
<dbReference type="PANTHER" id="PTHR30537:SF35">
    <property type="entry name" value="TRANSCRIPTIONAL REGULATORY PROTEIN"/>
    <property type="match status" value="1"/>
</dbReference>
<dbReference type="GO" id="GO:0003700">
    <property type="term" value="F:DNA-binding transcription factor activity"/>
    <property type="evidence" value="ECO:0007669"/>
    <property type="project" value="InterPro"/>
</dbReference>
<comment type="caution">
    <text evidence="6">The sequence shown here is derived from an EMBL/GenBank/DDBJ whole genome shotgun (WGS) entry which is preliminary data.</text>
</comment>
<dbReference type="InterPro" id="IPR000847">
    <property type="entry name" value="LysR_HTH_N"/>
</dbReference>
<dbReference type="CDD" id="cd08422">
    <property type="entry name" value="PBP2_CrgA_like"/>
    <property type="match status" value="1"/>
</dbReference>
<dbReference type="FunFam" id="1.10.10.10:FF:000001">
    <property type="entry name" value="LysR family transcriptional regulator"/>
    <property type="match status" value="1"/>
</dbReference>
<evidence type="ECO:0000313" key="6">
    <source>
        <dbReference type="EMBL" id="KMK51064.1"/>
    </source>
</evidence>
<evidence type="ECO:0000313" key="7">
    <source>
        <dbReference type="Proteomes" id="UP000036270"/>
    </source>
</evidence>
<dbReference type="PANTHER" id="PTHR30537">
    <property type="entry name" value="HTH-TYPE TRANSCRIPTIONAL REGULATOR"/>
    <property type="match status" value="1"/>
</dbReference>
<dbReference type="SUPFAM" id="SSF46785">
    <property type="entry name" value="Winged helix' DNA-binding domain"/>
    <property type="match status" value="1"/>
</dbReference>
<dbReference type="AlphaFoldDB" id="A0A0J5P6G5"/>
<dbReference type="InterPro" id="IPR058163">
    <property type="entry name" value="LysR-type_TF_proteobact-type"/>
</dbReference>
<accession>A0A0J5P6G5</accession>
<keyword evidence="3" id="KW-0238">DNA-binding</keyword>
<gene>
    <name evidence="6" type="ORF">RO21_08425</name>
</gene>
<dbReference type="STRING" id="67855.RO21_08425"/>
<dbReference type="RefSeq" id="WP_047977348.1">
    <property type="nucleotide sequence ID" value="NZ_JWIZ01000054.1"/>
</dbReference>
<dbReference type="InterPro" id="IPR036388">
    <property type="entry name" value="WH-like_DNA-bd_sf"/>
</dbReference>
<proteinExistence type="inferred from homology"/>
<evidence type="ECO:0000259" key="5">
    <source>
        <dbReference type="PROSITE" id="PS50931"/>
    </source>
</evidence>
<protein>
    <submittedName>
        <fullName evidence="6">LysR family transcriptional regulator</fullName>
    </submittedName>
</protein>
<comment type="similarity">
    <text evidence="1">Belongs to the LysR transcriptional regulatory family.</text>
</comment>
<dbReference type="PATRIC" id="fig|67855.3.peg.1752"/>
<dbReference type="InterPro" id="IPR005119">
    <property type="entry name" value="LysR_subst-bd"/>
</dbReference>
<dbReference type="PROSITE" id="PS50931">
    <property type="entry name" value="HTH_LYSR"/>
    <property type="match status" value="1"/>
</dbReference>
<dbReference type="GO" id="GO:0006351">
    <property type="term" value="P:DNA-templated transcription"/>
    <property type="evidence" value="ECO:0007669"/>
    <property type="project" value="TreeGrafter"/>
</dbReference>
<evidence type="ECO:0000256" key="4">
    <source>
        <dbReference type="ARBA" id="ARBA00023163"/>
    </source>
</evidence>
<dbReference type="Gene3D" id="1.10.10.10">
    <property type="entry name" value="Winged helix-like DNA-binding domain superfamily/Winged helix DNA-binding domain"/>
    <property type="match status" value="1"/>
</dbReference>
<organism evidence="6 7">
    <name type="scientific">Muribacter muris</name>
    <dbReference type="NCBI Taxonomy" id="67855"/>
    <lineage>
        <taxon>Bacteria</taxon>
        <taxon>Pseudomonadati</taxon>
        <taxon>Pseudomonadota</taxon>
        <taxon>Gammaproteobacteria</taxon>
        <taxon>Pasteurellales</taxon>
        <taxon>Pasteurellaceae</taxon>
        <taxon>Muribacter</taxon>
    </lineage>
</organism>
<keyword evidence="4" id="KW-0804">Transcription</keyword>
<keyword evidence="2" id="KW-0805">Transcription regulation</keyword>
<dbReference type="GO" id="GO:0043565">
    <property type="term" value="F:sequence-specific DNA binding"/>
    <property type="evidence" value="ECO:0007669"/>
    <property type="project" value="TreeGrafter"/>
</dbReference>
<dbReference type="Pfam" id="PF03466">
    <property type="entry name" value="LysR_substrate"/>
    <property type="match status" value="1"/>
</dbReference>
<dbReference type="InterPro" id="IPR036390">
    <property type="entry name" value="WH_DNA-bd_sf"/>
</dbReference>
<sequence length="296" mass="33259">MDRLTAIHVFLSVAETGNFTVTAERLGLSKPMVSRYVALMEEWLSARLLQRTTRKVSLTDAGEQAVVFCRKMANLSEEMQQEMAAMQGELRGVVRLSCNAAFGANHLLQAVNDFLALHPKLNIQLQLTDTLVDLIAERIDLAVRFTHSPDPHLVARKLAECHSVLVATPEYLAQFGTPSQLEQLSCHSFLSHINVNQKVLTFQKAQQTVSLTLSSRFATNDTNVLLHSVLAHKGIAMLPTYLVADLVQNGTLQTVLNEWQLPTFNVYLLYPSRHRLPLAVRTLIDFLVTRFEQIVW</sequence>
<dbReference type="EMBL" id="JWIZ01000054">
    <property type="protein sequence ID" value="KMK51064.1"/>
    <property type="molecule type" value="Genomic_DNA"/>
</dbReference>
<dbReference type="Gene3D" id="3.40.190.290">
    <property type="match status" value="1"/>
</dbReference>
<evidence type="ECO:0000256" key="1">
    <source>
        <dbReference type="ARBA" id="ARBA00009437"/>
    </source>
</evidence>
<feature type="domain" description="HTH lysR-type" evidence="5">
    <location>
        <begin position="1"/>
        <end position="59"/>
    </location>
</feature>
<evidence type="ECO:0000256" key="3">
    <source>
        <dbReference type="ARBA" id="ARBA00023125"/>
    </source>
</evidence>